<feature type="transmembrane region" description="Helical" evidence="7">
    <location>
        <begin position="122"/>
        <end position="142"/>
    </location>
</feature>
<keyword evidence="6 7" id="KW-0472">Membrane</keyword>
<dbReference type="PANTHER" id="PTHR42775:SF1">
    <property type="entry name" value="PERMEASE RV2963-RELATED"/>
    <property type="match status" value="1"/>
</dbReference>
<feature type="transmembrane region" description="Helical" evidence="7">
    <location>
        <begin position="79"/>
        <end position="102"/>
    </location>
</feature>
<dbReference type="GO" id="GO:0005886">
    <property type="term" value="C:plasma membrane"/>
    <property type="evidence" value="ECO:0007669"/>
    <property type="project" value="UniProtKB-SubCell"/>
</dbReference>
<organism evidence="8 9">
    <name type="scientific">Flavimaribacter sediminis</name>
    <dbReference type="NCBI Taxonomy" id="2865987"/>
    <lineage>
        <taxon>Bacteria</taxon>
        <taxon>Pseudomonadati</taxon>
        <taxon>Pseudomonadota</taxon>
        <taxon>Alphaproteobacteria</taxon>
        <taxon>Hyphomicrobiales</taxon>
        <taxon>Rhizobiaceae</taxon>
        <taxon>Flavimaribacter</taxon>
    </lineage>
</organism>
<protein>
    <submittedName>
        <fullName evidence="8">Permease</fullName>
    </submittedName>
</protein>
<comment type="similarity">
    <text evidence="2">Belongs to the UPF0718 family.</text>
</comment>
<evidence type="ECO:0000313" key="9">
    <source>
        <dbReference type="Proteomes" id="UP001196509"/>
    </source>
</evidence>
<comment type="subcellular location">
    <subcellularLocation>
        <location evidence="1">Cell membrane</location>
        <topology evidence="1">Multi-pass membrane protein</topology>
    </subcellularLocation>
</comment>
<keyword evidence="9" id="KW-1185">Reference proteome</keyword>
<evidence type="ECO:0000256" key="1">
    <source>
        <dbReference type="ARBA" id="ARBA00004651"/>
    </source>
</evidence>
<evidence type="ECO:0000256" key="6">
    <source>
        <dbReference type="ARBA" id="ARBA00023136"/>
    </source>
</evidence>
<dbReference type="AlphaFoldDB" id="A0AAE2ZS22"/>
<dbReference type="Pfam" id="PF03773">
    <property type="entry name" value="ArsP_1"/>
    <property type="match status" value="1"/>
</dbReference>
<comment type="caution">
    <text evidence="8">The sequence shown here is derived from an EMBL/GenBank/DDBJ whole genome shotgun (WGS) entry which is preliminary data.</text>
</comment>
<keyword evidence="5 7" id="KW-1133">Transmembrane helix</keyword>
<keyword evidence="4 7" id="KW-0812">Transmembrane</keyword>
<evidence type="ECO:0000256" key="3">
    <source>
        <dbReference type="ARBA" id="ARBA00022475"/>
    </source>
</evidence>
<feature type="transmembrane region" description="Helical" evidence="7">
    <location>
        <begin position="12"/>
        <end position="36"/>
    </location>
</feature>
<accession>A0AAE2ZS22</accession>
<evidence type="ECO:0000256" key="4">
    <source>
        <dbReference type="ARBA" id="ARBA00022692"/>
    </source>
</evidence>
<dbReference type="EMBL" id="JAICBX010000004">
    <property type="protein sequence ID" value="MBW8639760.1"/>
    <property type="molecule type" value="Genomic_DNA"/>
</dbReference>
<reference evidence="8" key="1">
    <citation type="submission" date="2021-08" db="EMBL/GenBank/DDBJ databases">
        <title>Hoeflea bacterium WL0058 sp. nov., isolated from the sediment.</title>
        <authorList>
            <person name="Wang L."/>
            <person name="Zhang D."/>
        </authorList>
    </citation>
    <scope>NUCLEOTIDE SEQUENCE</scope>
    <source>
        <strain evidence="8">WL0058</strain>
    </source>
</reference>
<name>A0AAE2ZS22_9HYPH</name>
<evidence type="ECO:0000256" key="5">
    <source>
        <dbReference type="ARBA" id="ARBA00022989"/>
    </source>
</evidence>
<evidence type="ECO:0000313" key="8">
    <source>
        <dbReference type="EMBL" id="MBW8639760.1"/>
    </source>
</evidence>
<evidence type="ECO:0000256" key="2">
    <source>
        <dbReference type="ARBA" id="ARBA00006386"/>
    </source>
</evidence>
<proteinExistence type="inferred from homology"/>
<keyword evidence="3" id="KW-1003">Cell membrane</keyword>
<gene>
    <name evidence="8" type="ORF">K1W69_21380</name>
</gene>
<sequence>MQRGSDAVVESLSESVFLAVGLLPQIAVGLFLASLVSVMVPKDTVGKWLGQSSGLKGLIGATIIGAIMPGGPFASFPLALAFIAAGADIGCMIAFLLAWATIGLNRLLVWEAPFMGFDFSMLRFFCSLPAPIIAGFAARWLVRRFPSIRPDIG</sequence>
<dbReference type="Proteomes" id="UP001196509">
    <property type="component" value="Unassembled WGS sequence"/>
</dbReference>
<evidence type="ECO:0000256" key="7">
    <source>
        <dbReference type="SAM" id="Phobius"/>
    </source>
</evidence>
<dbReference type="InterPro" id="IPR053166">
    <property type="entry name" value="UPF0718_permease"/>
</dbReference>
<dbReference type="PANTHER" id="PTHR42775">
    <property type="entry name" value="PERMEASE RV2963-RELATED"/>
    <property type="match status" value="1"/>
</dbReference>
<dbReference type="InterPro" id="IPR005524">
    <property type="entry name" value="DUF318"/>
</dbReference>